<proteinExistence type="predicted"/>
<organism evidence="2 3">
    <name type="scientific">Elaeis guineensis var. tenera</name>
    <name type="common">Oil palm</name>
    <dbReference type="NCBI Taxonomy" id="51953"/>
    <lineage>
        <taxon>Eukaryota</taxon>
        <taxon>Viridiplantae</taxon>
        <taxon>Streptophyta</taxon>
        <taxon>Embryophyta</taxon>
        <taxon>Tracheophyta</taxon>
        <taxon>Spermatophyta</taxon>
        <taxon>Magnoliopsida</taxon>
        <taxon>Liliopsida</taxon>
        <taxon>Arecaceae</taxon>
        <taxon>Arecoideae</taxon>
        <taxon>Cocoseae</taxon>
        <taxon>Elaeidinae</taxon>
        <taxon>Elaeis</taxon>
    </lineage>
</organism>
<feature type="region of interest" description="Disordered" evidence="1">
    <location>
        <begin position="1"/>
        <end position="104"/>
    </location>
</feature>
<protein>
    <submittedName>
        <fullName evidence="3">Arabinogalactan protein 1-like</fullName>
    </submittedName>
</protein>
<feature type="compositionally biased region" description="Low complexity" evidence="1">
    <location>
        <begin position="44"/>
        <end position="58"/>
    </location>
</feature>
<keyword evidence="2" id="KW-1185">Reference proteome</keyword>
<name>A0A6I9S9P7_ELAGV</name>
<dbReference type="AlphaFoldDB" id="A0A6I9S9P7"/>
<dbReference type="RefSeq" id="XP_010939474.1">
    <property type="nucleotide sequence ID" value="XM_010941172.1"/>
</dbReference>
<evidence type="ECO:0000313" key="2">
    <source>
        <dbReference type="Proteomes" id="UP000504607"/>
    </source>
</evidence>
<reference evidence="3" key="1">
    <citation type="submission" date="2025-08" db="UniProtKB">
        <authorList>
            <consortium name="RefSeq"/>
        </authorList>
    </citation>
    <scope>IDENTIFICATION</scope>
</reference>
<sequence>MQMRVRVSSADICQHAVRKRTASEAGPSRPSKKSRATASMPGRATASTQAPAAASTPTGEPDVPSASIPKPILVLSAPTVLPIAPPGEGATREGTAAATSVAPPTEEVWAKVEATAESEQSAAAPLVHDMFDLEASYIKFDDFRRTWMNKVAAADAEKVAALEQLKSAAEREDKLQQEVS</sequence>
<accession>A0A6I9S9P7</accession>
<feature type="compositionally biased region" description="Low complexity" evidence="1">
    <location>
        <begin position="87"/>
        <end position="99"/>
    </location>
</feature>
<evidence type="ECO:0000313" key="3">
    <source>
        <dbReference type="RefSeq" id="XP_010939474.1"/>
    </source>
</evidence>
<dbReference type="Proteomes" id="UP000504607">
    <property type="component" value="Chromosome 15"/>
</dbReference>
<dbReference type="InParanoid" id="A0A6I9S9P7"/>
<evidence type="ECO:0000256" key="1">
    <source>
        <dbReference type="SAM" id="MobiDB-lite"/>
    </source>
</evidence>
<gene>
    <name evidence="3" type="primary">LOC105058292</name>
</gene>